<dbReference type="GO" id="GO:0044571">
    <property type="term" value="P:[2Fe-2S] cluster assembly"/>
    <property type="evidence" value="ECO:0007669"/>
    <property type="project" value="InterPro"/>
</dbReference>
<evidence type="ECO:0000313" key="4">
    <source>
        <dbReference type="EMBL" id="KAI6649746.1"/>
    </source>
</evidence>
<dbReference type="InterPro" id="IPR009073">
    <property type="entry name" value="HscB_oligo_C"/>
</dbReference>
<dbReference type="Gene3D" id="1.10.287.110">
    <property type="entry name" value="DnaJ domain"/>
    <property type="match status" value="1"/>
</dbReference>
<sequence>MKLSALCQRQCKDTAKFRFFSNSEHKNIKKSTKVTCWKCQKCIVLNPSHTYSRRYFCPCERRIILPYTKHTNYFEIYDSLPTFKIDVSKLKSTYLKLQYQFHPDRFSTSSQREQDMAAEHSAVVSTSYKTISNTYSRALYLLLLEGIDLEKTGNTSEIAPEFLMEMFETNEQLEDGLNDRDLIELKLKTHKQISKCYSDLIPAFCNRNFAKAKSIVAQLQYYRNILNKIGDILDANTNL</sequence>
<dbReference type="SUPFAM" id="SSF46565">
    <property type="entry name" value="Chaperone J-domain"/>
    <property type="match status" value="1"/>
</dbReference>
<dbReference type="NCBIfam" id="TIGR00714">
    <property type="entry name" value="hscB"/>
    <property type="match status" value="1"/>
</dbReference>
<gene>
    <name evidence="4" type="ORF">LOD99_6535</name>
</gene>
<keyword evidence="2" id="KW-0143">Chaperone</keyword>
<reference evidence="4 5" key="1">
    <citation type="journal article" date="2023" name="BMC Biol.">
        <title>The compact genome of the sponge Oopsacas minuta (Hexactinellida) is lacking key metazoan core genes.</title>
        <authorList>
            <person name="Santini S."/>
            <person name="Schenkelaars Q."/>
            <person name="Jourda C."/>
            <person name="Duchesne M."/>
            <person name="Belahbib H."/>
            <person name="Rocher C."/>
            <person name="Selva M."/>
            <person name="Riesgo A."/>
            <person name="Vervoort M."/>
            <person name="Leys S.P."/>
            <person name="Kodjabachian L."/>
            <person name="Le Bivic A."/>
            <person name="Borchiellini C."/>
            <person name="Claverie J.M."/>
            <person name="Renard E."/>
        </authorList>
    </citation>
    <scope>NUCLEOTIDE SEQUENCE [LARGE SCALE GENOMIC DNA]</scope>
    <source>
        <strain evidence="4">SPO-2</strain>
    </source>
</reference>
<evidence type="ECO:0000256" key="2">
    <source>
        <dbReference type="ARBA" id="ARBA00023186"/>
    </source>
</evidence>
<evidence type="ECO:0000256" key="1">
    <source>
        <dbReference type="ARBA" id="ARBA00010476"/>
    </source>
</evidence>
<dbReference type="AlphaFoldDB" id="A0AAV7JLW4"/>
<proteinExistence type="inferred from homology"/>
<dbReference type="GO" id="GO:0051259">
    <property type="term" value="P:protein complex oligomerization"/>
    <property type="evidence" value="ECO:0007669"/>
    <property type="project" value="InterPro"/>
</dbReference>
<dbReference type="GO" id="GO:0051087">
    <property type="term" value="F:protein-folding chaperone binding"/>
    <property type="evidence" value="ECO:0007669"/>
    <property type="project" value="InterPro"/>
</dbReference>
<evidence type="ECO:0000313" key="5">
    <source>
        <dbReference type="Proteomes" id="UP001165289"/>
    </source>
</evidence>
<dbReference type="Proteomes" id="UP001165289">
    <property type="component" value="Unassembled WGS sequence"/>
</dbReference>
<comment type="caution">
    <text evidence="4">The sequence shown here is derived from an EMBL/GenBank/DDBJ whole genome shotgun (WGS) entry which is preliminary data.</text>
</comment>
<dbReference type="EMBL" id="JAKMXF010000318">
    <property type="protein sequence ID" value="KAI6649746.1"/>
    <property type="molecule type" value="Genomic_DNA"/>
</dbReference>
<dbReference type="Gene3D" id="1.20.1280.20">
    <property type="entry name" value="HscB, C-terminal domain"/>
    <property type="match status" value="1"/>
</dbReference>
<dbReference type="SUPFAM" id="SSF47144">
    <property type="entry name" value="HSC20 (HSCB), C-terminal oligomerisation domain"/>
    <property type="match status" value="1"/>
</dbReference>
<dbReference type="PROSITE" id="PS50076">
    <property type="entry name" value="DNAJ_2"/>
    <property type="match status" value="1"/>
</dbReference>
<organism evidence="4 5">
    <name type="scientific">Oopsacas minuta</name>
    <dbReference type="NCBI Taxonomy" id="111878"/>
    <lineage>
        <taxon>Eukaryota</taxon>
        <taxon>Metazoa</taxon>
        <taxon>Porifera</taxon>
        <taxon>Hexactinellida</taxon>
        <taxon>Hexasterophora</taxon>
        <taxon>Lyssacinosida</taxon>
        <taxon>Leucopsacidae</taxon>
        <taxon>Oopsacas</taxon>
    </lineage>
</organism>
<protein>
    <submittedName>
        <fullName evidence="4">Iron-sulfur cluster co-chaperone protein HscB, mitochondrial</fullName>
    </submittedName>
</protein>
<dbReference type="PANTHER" id="PTHR14021:SF15">
    <property type="entry name" value="IRON-SULFUR CLUSTER CO-CHAPERONE PROTEIN HSCB"/>
    <property type="match status" value="1"/>
</dbReference>
<dbReference type="InterPro" id="IPR004640">
    <property type="entry name" value="HscB"/>
</dbReference>
<dbReference type="InterPro" id="IPR036869">
    <property type="entry name" value="J_dom_sf"/>
</dbReference>
<name>A0AAV7JLW4_9METZ</name>
<accession>A0AAV7JLW4</accession>
<dbReference type="Pfam" id="PF07743">
    <property type="entry name" value="HSCB_C"/>
    <property type="match status" value="1"/>
</dbReference>
<comment type="similarity">
    <text evidence="1">Belongs to the HscB family.</text>
</comment>
<feature type="domain" description="J" evidence="3">
    <location>
        <begin position="72"/>
        <end position="144"/>
    </location>
</feature>
<keyword evidence="5" id="KW-1185">Reference proteome</keyword>
<evidence type="ECO:0000259" key="3">
    <source>
        <dbReference type="PROSITE" id="PS50076"/>
    </source>
</evidence>
<dbReference type="GO" id="GO:0005739">
    <property type="term" value="C:mitochondrion"/>
    <property type="evidence" value="ECO:0007669"/>
    <property type="project" value="TreeGrafter"/>
</dbReference>
<dbReference type="PANTHER" id="PTHR14021">
    <property type="entry name" value="IRON-SULFUR CLUSTER CO-CHAPERONE PROTEIN HSCB"/>
    <property type="match status" value="1"/>
</dbReference>
<dbReference type="InterPro" id="IPR036386">
    <property type="entry name" value="HscB_C_sf"/>
</dbReference>
<dbReference type="GO" id="GO:0001671">
    <property type="term" value="F:ATPase activator activity"/>
    <property type="evidence" value="ECO:0007669"/>
    <property type="project" value="InterPro"/>
</dbReference>
<dbReference type="InterPro" id="IPR001623">
    <property type="entry name" value="DnaJ_domain"/>
</dbReference>